<accession>A0ABP8P2T2</accession>
<dbReference type="EMBL" id="BAABGP010000005">
    <property type="protein sequence ID" value="GAA4480898.1"/>
    <property type="molecule type" value="Genomic_DNA"/>
</dbReference>
<name>A0ABP8P2T2_9MICO</name>
<proteinExistence type="predicted"/>
<dbReference type="RefSeq" id="WP_345184668.1">
    <property type="nucleotide sequence ID" value="NZ_BAABGP010000005.1"/>
</dbReference>
<reference evidence="2" key="1">
    <citation type="journal article" date="2019" name="Int. J. Syst. Evol. Microbiol.">
        <title>The Global Catalogue of Microorganisms (GCM) 10K type strain sequencing project: providing services to taxonomists for standard genome sequencing and annotation.</title>
        <authorList>
            <consortium name="The Broad Institute Genomics Platform"/>
            <consortium name="The Broad Institute Genome Sequencing Center for Infectious Disease"/>
            <person name="Wu L."/>
            <person name="Ma J."/>
        </authorList>
    </citation>
    <scope>NUCLEOTIDE SEQUENCE [LARGE SCALE GENOMIC DNA]</scope>
    <source>
        <strain evidence="2">JCM 17839</strain>
    </source>
</reference>
<gene>
    <name evidence="1" type="ORF">GCM10023171_08440</name>
</gene>
<dbReference type="Proteomes" id="UP001500731">
    <property type="component" value="Unassembled WGS sequence"/>
</dbReference>
<evidence type="ECO:0008006" key="3">
    <source>
        <dbReference type="Google" id="ProtNLM"/>
    </source>
</evidence>
<evidence type="ECO:0000313" key="1">
    <source>
        <dbReference type="EMBL" id="GAA4480898.1"/>
    </source>
</evidence>
<evidence type="ECO:0000313" key="2">
    <source>
        <dbReference type="Proteomes" id="UP001500731"/>
    </source>
</evidence>
<protein>
    <recommendedName>
        <fullName evidence="3">DUF222 domain-containing protein</fullName>
    </recommendedName>
</protein>
<sequence length="109" mass="11925">MAIHTDPYAARSDEIVDRRRQIDRAIAALEAEKAELCGQHVELLLAEIRPGADGYEAAERSMFAEVSAELHITRAASARALGTGWSLRDRFPATLAALRAGRSRHGTSR</sequence>
<comment type="caution">
    <text evidence="1">The sequence shown here is derived from an EMBL/GenBank/DDBJ whole genome shotgun (WGS) entry which is preliminary data.</text>
</comment>
<keyword evidence="2" id="KW-1185">Reference proteome</keyword>
<organism evidence="1 2">
    <name type="scientific">Microbacterium panaciterrae</name>
    <dbReference type="NCBI Taxonomy" id="985759"/>
    <lineage>
        <taxon>Bacteria</taxon>
        <taxon>Bacillati</taxon>
        <taxon>Actinomycetota</taxon>
        <taxon>Actinomycetes</taxon>
        <taxon>Micrococcales</taxon>
        <taxon>Microbacteriaceae</taxon>
        <taxon>Microbacterium</taxon>
    </lineage>
</organism>